<accession>A0ABR1YNQ2</accession>
<evidence type="ECO:0000256" key="1">
    <source>
        <dbReference type="ARBA" id="ARBA00009505"/>
    </source>
</evidence>
<name>A0ABR1YNQ2_9PEZI</name>
<protein>
    <recommendedName>
        <fullName evidence="2">Peroxisomal membrane protein PEX16</fullName>
    </recommendedName>
</protein>
<comment type="caution">
    <text evidence="4">The sequence shown here is derived from an EMBL/GenBank/DDBJ whole genome shotgun (WGS) entry which is preliminary data.</text>
</comment>
<evidence type="ECO:0000256" key="3">
    <source>
        <dbReference type="SAM" id="MobiDB-lite"/>
    </source>
</evidence>
<dbReference type="Proteomes" id="UP001492380">
    <property type="component" value="Unassembled WGS sequence"/>
</dbReference>
<sequence length="391" mass="44329">MDFSKQTSAKVSEALSLPPKWLSQYSEFITKNASAVSQIESALRSLTYIIPGRFRESEIASESIYSGVQLLSLYHDSLLAKAVARLPQAQRPHPTPHSRYTRFWTQNSPTYRRIALTLQMIQYTELLWEMAAKRRGEKVRWRVIVLLEAVKALCRLLLLRLTNSRPLLSPPLPQREFDPSTLEDSSNAPSDDMESPPSEKSAATTSASDNDASWTMPRTGLSLPSLPDSSDISSYLLSKVLTADDIKPPKALLHRVTGKGELAECIYILRPVLYALAMQYWSSKGKSSWRPWLLGISIEYGARQLAKKDFQERLAGGLRGLTALEREELKKRGWNMGWWLMRGAFYENITKAWISSVTRKLKGKPLLDVVGGVIEDYEFLWDQYYFSTATL</sequence>
<keyword evidence="2" id="KW-0576">Peroxisome</keyword>
<keyword evidence="2" id="KW-0962">Peroxisome biogenesis</keyword>
<reference evidence="4 5" key="1">
    <citation type="submission" date="2024-04" db="EMBL/GenBank/DDBJ databases">
        <title>Phyllosticta paracitricarpa is synonymous to the EU quarantine fungus P. citricarpa based on phylogenomic analyses.</title>
        <authorList>
            <consortium name="Lawrence Berkeley National Laboratory"/>
            <person name="Van Ingen-Buijs V.A."/>
            <person name="Van Westerhoven A.C."/>
            <person name="Haridas S."/>
            <person name="Skiadas P."/>
            <person name="Martin F."/>
            <person name="Groenewald J.Z."/>
            <person name="Crous P.W."/>
            <person name="Seidl M.F."/>
        </authorList>
    </citation>
    <scope>NUCLEOTIDE SEQUENCE [LARGE SCALE GENOMIC DNA]</scope>
    <source>
        <strain evidence="4 5">CBS 123374</strain>
    </source>
</reference>
<dbReference type="InterPro" id="IPR013919">
    <property type="entry name" value="Pex16"/>
</dbReference>
<dbReference type="PANTHER" id="PTHR13299:SF0">
    <property type="entry name" value="PEROXISOMAL MEMBRANE PROTEIN PEX16"/>
    <property type="match status" value="1"/>
</dbReference>
<keyword evidence="5" id="KW-1185">Reference proteome</keyword>
<evidence type="ECO:0000313" key="5">
    <source>
        <dbReference type="Proteomes" id="UP001492380"/>
    </source>
</evidence>
<dbReference type="EMBL" id="JBBWRZ010000005">
    <property type="protein sequence ID" value="KAK8235082.1"/>
    <property type="molecule type" value="Genomic_DNA"/>
</dbReference>
<gene>
    <name evidence="4" type="ORF">HDK90DRAFT_551211</name>
</gene>
<evidence type="ECO:0000313" key="4">
    <source>
        <dbReference type="EMBL" id="KAK8235082.1"/>
    </source>
</evidence>
<comment type="subcellular location">
    <subcellularLocation>
        <location evidence="2">Peroxisome membrane</location>
    </subcellularLocation>
</comment>
<comment type="similarity">
    <text evidence="1 2">Belongs to the peroxin-16 family.</text>
</comment>
<feature type="compositionally biased region" description="Low complexity" evidence="3">
    <location>
        <begin position="201"/>
        <end position="213"/>
    </location>
</feature>
<organism evidence="4 5">
    <name type="scientific">Phyllosticta capitalensis</name>
    <dbReference type="NCBI Taxonomy" id="121624"/>
    <lineage>
        <taxon>Eukaryota</taxon>
        <taxon>Fungi</taxon>
        <taxon>Dikarya</taxon>
        <taxon>Ascomycota</taxon>
        <taxon>Pezizomycotina</taxon>
        <taxon>Dothideomycetes</taxon>
        <taxon>Dothideomycetes incertae sedis</taxon>
        <taxon>Botryosphaeriales</taxon>
        <taxon>Phyllostictaceae</taxon>
        <taxon>Phyllosticta</taxon>
    </lineage>
</organism>
<dbReference type="PANTHER" id="PTHR13299">
    <property type="entry name" value="PEROXISOMAL MEMBRANE PROTEIN PEX16"/>
    <property type="match status" value="1"/>
</dbReference>
<proteinExistence type="inferred from homology"/>
<feature type="region of interest" description="Disordered" evidence="3">
    <location>
        <begin position="169"/>
        <end position="214"/>
    </location>
</feature>
<dbReference type="Pfam" id="PF08610">
    <property type="entry name" value="Pex16"/>
    <property type="match status" value="1"/>
</dbReference>
<evidence type="ECO:0000256" key="2">
    <source>
        <dbReference type="RuleBase" id="RU365003"/>
    </source>
</evidence>